<evidence type="ECO:0000256" key="6">
    <source>
        <dbReference type="SAM" id="MobiDB-lite"/>
    </source>
</evidence>
<dbReference type="GO" id="GO:0032259">
    <property type="term" value="P:methylation"/>
    <property type="evidence" value="ECO:0007669"/>
    <property type="project" value="UniProtKB-KW"/>
</dbReference>
<comment type="cofactor">
    <cofactor evidence="1">
        <name>a divalent metal cation</name>
        <dbReference type="ChEBI" id="CHEBI:60240"/>
    </cofactor>
</comment>
<protein>
    <submittedName>
        <fullName evidence="9">Acetylserotonin O-methyltransferase like</fullName>
    </submittedName>
</protein>
<dbReference type="InterPro" id="IPR012967">
    <property type="entry name" value="COMT_dimerisation"/>
</dbReference>
<dbReference type="CDD" id="cd00555">
    <property type="entry name" value="Maf"/>
    <property type="match status" value="1"/>
</dbReference>
<dbReference type="InterPro" id="IPR003697">
    <property type="entry name" value="Maf-like"/>
</dbReference>
<dbReference type="SUPFAM" id="SSF52972">
    <property type="entry name" value="ITPase-like"/>
    <property type="match status" value="1"/>
</dbReference>
<dbReference type="SUPFAM" id="SSF53335">
    <property type="entry name" value="S-adenosyl-L-methionine-dependent methyltransferases"/>
    <property type="match status" value="1"/>
</dbReference>
<evidence type="ECO:0000313" key="9">
    <source>
        <dbReference type="Ensembl" id="ENSSSCP00030025113.1"/>
    </source>
</evidence>
<organism evidence="9 10">
    <name type="scientific">Sus scrofa</name>
    <name type="common">Pig</name>
    <dbReference type="NCBI Taxonomy" id="9823"/>
    <lineage>
        <taxon>Eukaryota</taxon>
        <taxon>Metazoa</taxon>
        <taxon>Chordata</taxon>
        <taxon>Craniata</taxon>
        <taxon>Vertebrata</taxon>
        <taxon>Euteleostomi</taxon>
        <taxon>Mammalia</taxon>
        <taxon>Eutheria</taxon>
        <taxon>Laurasiatheria</taxon>
        <taxon>Artiodactyla</taxon>
        <taxon>Suina</taxon>
        <taxon>Suidae</taxon>
        <taxon>Sus</taxon>
    </lineage>
</organism>
<dbReference type="PANTHER" id="PTHR43213:SF5">
    <property type="entry name" value="BIFUNCTIONAL DTTP_UTP PYROPHOSPHATASE_METHYLTRANSFERASE PROTEIN-RELATED"/>
    <property type="match status" value="1"/>
</dbReference>
<sequence length="598" mass="64787">MVLCPVIGKLLQKHVVLASASPRRQEILSNAGLRFEVVPSRFKEKLPKASFPTPHAYAVETAKQKALEVASRMYQAVEGLILEKPVDKQDAYRMLSRLSGKEHSVFTGVAIVHCCSHDGQLDTHVSDFHEETRVKFSELSEELLWEYIDSGEPMDKAGGYGIQALGGMLVEHVCGDFLNVVGFPLNRFCKELARLYYPPRAQDVQRLKHDSIPAVDTFEDLSDAEGGGPDPAGSHEGGRGGEKAGERPQALGAPHADLNGAAENRPPFPTGLLELMDAFKASKSLFTACKLQVFDVLQDQGPLKAADVARRIDASTGGTERLLDACVALGLLDRTDRGYSNTEAATLHLVSDGEHSLHGLAVYHDDHVWDLLTHLDWAVREGAGPTHRALGAKAEPLCQDAPHEGTEGTLRFMRAAHGLSTLTARHVATAFDLSRFSSACDLGGCTGALAHELAQEYPRLQVTVFDRPEVIELAGRFQPEGPQTGRIRFLPGHVFQDALPEADLYVLSGILQDLPGDKVHELLSRISNSCKPGGGILVAEAALAEEAAEAVAPARIPRLRTLSPSDHQQLLRRHGFRDVQVARAGALLRVVLGTRAAP</sequence>
<dbReference type="PANTHER" id="PTHR43213">
    <property type="entry name" value="BIFUNCTIONAL DTTP/UTP PYROPHOSPHATASE/METHYLTRANSFERASE PROTEIN-RELATED"/>
    <property type="match status" value="1"/>
</dbReference>
<keyword evidence="5" id="KW-0378">Hydrolase</keyword>
<gene>
    <name evidence="9" type="primary">ASMTL</name>
</gene>
<evidence type="ECO:0000256" key="2">
    <source>
        <dbReference type="ARBA" id="ARBA00022603"/>
    </source>
</evidence>
<reference evidence="9" key="1">
    <citation type="submission" date="2025-08" db="UniProtKB">
        <authorList>
            <consortium name="Ensembl"/>
        </authorList>
    </citation>
    <scope>IDENTIFICATION</scope>
</reference>
<dbReference type="InterPro" id="IPR001077">
    <property type="entry name" value="COMT_C"/>
</dbReference>
<dbReference type="InterPro" id="IPR036390">
    <property type="entry name" value="WH_DNA-bd_sf"/>
</dbReference>
<accession>A0A8D0WNS4</accession>
<dbReference type="AlphaFoldDB" id="A0A8D0WNS4"/>
<feature type="domain" description="O-methyltransferase dimerisation" evidence="8">
    <location>
        <begin position="273"/>
        <end position="351"/>
    </location>
</feature>
<dbReference type="Pfam" id="PF00891">
    <property type="entry name" value="Methyltransf_2"/>
    <property type="match status" value="1"/>
</dbReference>
<evidence type="ECO:0000259" key="7">
    <source>
        <dbReference type="Pfam" id="PF00891"/>
    </source>
</evidence>
<evidence type="ECO:0000256" key="3">
    <source>
        <dbReference type="ARBA" id="ARBA00022679"/>
    </source>
</evidence>
<evidence type="ECO:0000259" key="8">
    <source>
        <dbReference type="Pfam" id="PF08100"/>
    </source>
</evidence>
<dbReference type="Proteomes" id="UP000694570">
    <property type="component" value="Unplaced"/>
</dbReference>
<dbReference type="Pfam" id="PF08100">
    <property type="entry name" value="Dimerisation"/>
    <property type="match status" value="1"/>
</dbReference>
<dbReference type="Gene3D" id="3.90.950.10">
    <property type="match status" value="1"/>
</dbReference>
<dbReference type="InterPro" id="IPR029001">
    <property type="entry name" value="ITPase-like_fam"/>
</dbReference>
<dbReference type="GO" id="GO:0046983">
    <property type="term" value="F:protein dimerization activity"/>
    <property type="evidence" value="ECO:0007669"/>
    <property type="project" value="InterPro"/>
</dbReference>
<dbReference type="GO" id="GO:0008171">
    <property type="term" value="F:O-methyltransferase activity"/>
    <property type="evidence" value="ECO:0007669"/>
    <property type="project" value="InterPro"/>
</dbReference>
<keyword evidence="2" id="KW-0489">Methyltransferase</keyword>
<dbReference type="Ensembl" id="ENSSSCT00030054986.1">
    <property type="protein sequence ID" value="ENSSSCP00030025113.1"/>
    <property type="gene ID" value="ENSSSCG00030039488.1"/>
</dbReference>
<dbReference type="NCBIfam" id="TIGR00172">
    <property type="entry name" value="maf"/>
    <property type="match status" value="1"/>
</dbReference>
<evidence type="ECO:0000256" key="4">
    <source>
        <dbReference type="ARBA" id="ARBA00022691"/>
    </source>
</evidence>
<feature type="compositionally biased region" description="Basic and acidic residues" evidence="6">
    <location>
        <begin position="236"/>
        <end position="246"/>
    </location>
</feature>
<proteinExistence type="inferred from homology"/>
<dbReference type="HAMAP" id="MF_00528">
    <property type="entry name" value="Maf"/>
    <property type="match status" value="1"/>
</dbReference>
<keyword evidence="4" id="KW-0949">S-adenosyl-L-methionine</keyword>
<feature type="region of interest" description="Disordered" evidence="6">
    <location>
        <begin position="219"/>
        <end position="264"/>
    </location>
</feature>
<evidence type="ECO:0000313" key="10">
    <source>
        <dbReference type="Proteomes" id="UP000694570"/>
    </source>
</evidence>
<dbReference type="InterPro" id="IPR036388">
    <property type="entry name" value="WH-like_DNA-bd_sf"/>
</dbReference>
<dbReference type="Gene3D" id="3.40.50.150">
    <property type="entry name" value="Vaccinia Virus protein VP39"/>
    <property type="match status" value="1"/>
</dbReference>
<dbReference type="PROSITE" id="PS51683">
    <property type="entry name" value="SAM_OMT_II"/>
    <property type="match status" value="1"/>
</dbReference>
<dbReference type="GO" id="GO:0047429">
    <property type="term" value="F:nucleoside triphosphate diphosphatase activity"/>
    <property type="evidence" value="ECO:0007669"/>
    <property type="project" value="InterPro"/>
</dbReference>
<dbReference type="Gene3D" id="1.10.10.10">
    <property type="entry name" value="Winged helix-like DNA-binding domain superfamily/Winged helix DNA-binding domain"/>
    <property type="match status" value="1"/>
</dbReference>
<evidence type="ECO:0000256" key="1">
    <source>
        <dbReference type="ARBA" id="ARBA00001968"/>
    </source>
</evidence>
<dbReference type="SUPFAM" id="SSF46785">
    <property type="entry name" value="Winged helix' DNA-binding domain"/>
    <property type="match status" value="1"/>
</dbReference>
<dbReference type="Pfam" id="PF02545">
    <property type="entry name" value="Maf"/>
    <property type="match status" value="1"/>
</dbReference>
<name>A0A8D0WNS4_PIG</name>
<keyword evidence="3" id="KW-0808">Transferase</keyword>
<dbReference type="FunFam" id="1.10.10.10:FF:000358">
    <property type="entry name" value="Acetylserotonin O-methyltransferase"/>
    <property type="match status" value="1"/>
</dbReference>
<evidence type="ECO:0000256" key="5">
    <source>
        <dbReference type="ARBA" id="ARBA00022801"/>
    </source>
</evidence>
<feature type="domain" description="O-methyltransferase C-terminal" evidence="7">
    <location>
        <begin position="374"/>
        <end position="551"/>
    </location>
</feature>
<dbReference type="InterPro" id="IPR016461">
    <property type="entry name" value="COMT-like"/>
</dbReference>
<dbReference type="InterPro" id="IPR029063">
    <property type="entry name" value="SAM-dependent_MTases_sf"/>
</dbReference>